<dbReference type="InterPro" id="IPR006001">
    <property type="entry name" value="Therm_gnt_kin"/>
</dbReference>
<evidence type="ECO:0000256" key="10">
    <source>
        <dbReference type="RuleBase" id="RU363066"/>
    </source>
</evidence>
<evidence type="ECO:0000256" key="1">
    <source>
        <dbReference type="ARBA" id="ARBA00004761"/>
    </source>
</evidence>
<keyword evidence="5 10" id="KW-0547">Nucleotide-binding</keyword>
<dbReference type="PANTHER" id="PTHR43442:SF3">
    <property type="entry name" value="GLUCONOKINASE-RELATED"/>
    <property type="match status" value="1"/>
</dbReference>
<dbReference type="SUPFAM" id="SSF52540">
    <property type="entry name" value="P-loop containing nucleoside triphosphate hydrolases"/>
    <property type="match status" value="1"/>
</dbReference>
<evidence type="ECO:0000256" key="8">
    <source>
        <dbReference type="ARBA" id="ARBA00023064"/>
    </source>
</evidence>
<keyword evidence="7 10" id="KW-0067">ATP-binding</keyword>
<comment type="pathway">
    <text evidence="1">Carbohydrate acid metabolism.</text>
</comment>
<comment type="similarity">
    <text evidence="2 10">Belongs to the gluconokinase GntK/GntV family.</text>
</comment>
<keyword evidence="8" id="KW-0311">Gluconate utilization</keyword>
<evidence type="ECO:0000256" key="6">
    <source>
        <dbReference type="ARBA" id="ARBA00022777"/>
    </source>
</evidence>
<protein>
    <recommendedName>
        <fullName evidence="3 10">Gluconokinase</fullName>
        <ecNumber evidence="3 10">2.7.1.12</ecNumber>
    </recommendedName>
</protein>
<dbReference type="EMBL" id="CP058595">
    <property type="protein sequence ID" value="QLG43839.1"/>
    <property type="molecule type" value="Genomic_DNA"/>
</dbReference>
<comment type="catalytic activity">
    <reaction evidence="9 10">
        <text>D-gluconate + ATP = 6-phospho-D-gluconate + ADP + H(+)</text>
        <dbReference type="Rhea" id="RHEA:19433"/>
        <dbReference type="ChEBI" id="CHEBI:15378"/>
        <dbReference type="ChEBI" id="CHEBI:18391"/>
        <dbReference type="ChEBI" id="CHEBI:30616"/>
        <dbReference type="ChEBI" id="CHEBI:58759"/>
        <dbReference type="ChEBI" id="CHEBI:456216"/>
        <dbReference type="EC" id="2.7.1.12"/>
    </reaction>
</comment>
<evidence type="ECO:0000256" key="3">
    <source>
        <dbReference type="ARBA" id="ARBA00012054"/>
    </source>
</evidence>
<accession>A0A7H9AJT6</accession>
<dbReference type="NCBIfam" id="TIGR01313">
    <property type="entry name" value="therm_gnt_kin"/>
    <property type="match status" value="1"/>
</dbReference>
<dbReference type="EC" id="2.7.1.12" evidence="3 10"/>
<dbReference type="Gene3D" id="3.40.50.300">
    <property type="entry name" value="P-loop containing nucleotide triphosphate hydrolases"/>
    <property type="match status" value="1"/>
</dbReference>
<evidence type="ECO:0000256" key="4">
    <source>
        <dbReference type="ARBA" id="ARBA00022679"/>
    </source>
</evidence>
<gene>
    <name evidence="11" type="ORF">HYG79_00225</name>
</gene>
<dbReference type="Proteomes" id="UP000509302">
    <property type="component" value="Chromosome"/>
</dbReference>
<name>A0A7H9AJT6_9FLAO</name>
<evidence type="ECO:0000256" key="7">
    <source>
        <dbReference type="ARBA" id="ARBA00022840"/>
    </source>
</evidence>
<evidence type="ECO:0000313" key="11">
    <source>
        <dbReference type="EMBL" id="QLG43839.1"/>
    </source>
</evidence>
<keyword evidence="4 10" id="KW-0808">Transferase</keyword>
<organism evidence="11 12">
    <name type="scientific">Costertonia aggregata</name>
    <dbReference type="NCBI Taxonomy" id="343403"/>
    <lineage>
        <taxon>Bacteria</taxon>
        <taxon>Pseudomonadati</taxon>
        <taxon>Bacteroidota</taxon>
        <taxon>Flavobacteriia</taxon>
        <taxon>Flavobacteriales</taxon>
        <taxon>Flavobacteriaceae</taxon>
        <taxon>Costertonia</taxon>
    </lineage>
</organism>
<evidence type="ECO:0000256" key="5">
    <source>
        <dbReference type="ARBA" id="ARBA00022741"/>
    </source>
</evidence>
<reference evidence="11 12" key="1">
    <citation type="journal article" date="2006" name="Int. J. Syst. Evol. Microbiol.">
        <title>Costertonia aggregata gen. nov., sp. nov., a mesophilic marine bacterium of the family Flavobacteriaceae, isolated from a mature biofilm.</title>
        <authorList>
            <person name="Kwon K.K."/>
            <person name="Lee Y.K."/>
            <person name="Lee H.K."/>
        </authorList>
    </citation>
    <scope>NUCLEOTIDE SEQUENCE [LARGE SCALE GENOMIC DNA]</scope>
    <source>
        <strain evidence="11 12">KCCM 42265</strain>
    </source>
</reference>
<dbReference type="InterPro" id="IPR031322">
    <property type="entry name" value="Shikimate/glucono_kinase"/>
</dbReference>
<dbReference type="Pfam" id="PF01202">
    <property type="entry name" value="SKI"/>
    <property type="match status" value="1"/>
</dbReference>
<dbReference type="GO" id="GO:0019521">
    <property type="term" value="P:D-gluconate metabolic process"/>
    <property type="evidence" value="ECO:0007669"/>
    <property type="project" value="UniProtKB-KW"/>
</dbReference>
<sequence>MSSKKSVFFVMGVSGSGKSTVGRLLAKVLNCPFFDGDDYHPEANIKKMSAGNPLNDDDRKTWLNSLNLLAKQHQKKGAVIACSALKQSYRHVLSRSLNDSAKFVYLKGSYKEISNRLSQRNGHFMPAALLQSQFDTLEEPEDAITVSIRYSPKEIVQKILK</sequence>
<evidence type="ECO:0000313" key="12">
    <source>
        <dbReference type="Proteomes" id="UP000509302"/>
    </source>
</evidence>
<keyword evidence="12" id="KW-1185">Reference proteome</keyword>
<evidence type="ECO:0000256" key="2">
    <source>
        <dbReference type="ARBA" id="ARBA00008420"/>
    </source>
</evidence>
<keyword evidence="6 10" id="KW-0418">Kinase</keyword>
<dbReference type="KEGG" id="cagg:HYG79_00225"/>
<dbReference type="CDD" id="cd02021">
    <property type="entry name" value="GntK"/>
    <property type="match status" value="1"/>
</dbReference>
<proteinExistence type="inferred from homology"/>
<dbReference type="InterPro" id="IPR027417">
    <property type="entry name" value="P-loop_NTPase"/>
</dbReference>
<dbReference type="RefSeq" id="WP_179240176.1">
    <property type="nucleotide sequence ID" value="NZ_CP058595.1"/>
</dbReference>
<dbReference type="GO" id="GO:0046316">
    <property type="term" value="F:gluconokinase activity"/>
    <property type="evidence" value="ECO:0007669"/>
    <property type="project" value="UniProtKB-EC"/>
</dbReference>
<evidence type="ECO:0000256" key="9">
    <source>
        <dbReference type="ARBA" id="ARBA00048090"/>
    </source>
</evidence>
<dbReference type="AlphaFoldDB" id="A0A7H9AJT6"/>
<dbReference type="GO" id="GO:0005524">
    <property type="term" value="F:ATP binding"/>
    <property type="evidence" value="ECO:0007669"/>
    <property type="project" value="UniProtKB-KW"/>
</dbReference>
<dbReference type="GO" id="GO:0005737">
    <property type="term" value="C:cytoplasm"/>
    <property type="evidence" value="ECO:0007669"/>
    <property type="project" value="TreeGrafter"/>
</dbReference>
<dbReference type="PANTHER" id="PTHR43442">
    <property type="entry name" value="GLUCONOKINASE-RELATED"/>
    <property type="match status" value="1"/>
</dbReference>
<dbReference type="PRINTS" id="PR01100">
    <property type="entry name" value="SHIKIMTKNASE"/>
</dbReference>
<dbReference type="FunFam" id="3.40.50.300:FF:000522">
    <property type="entry name" value="Gluconokinase"/>
    <property type="match status" value="1"/>
</dbReference>